<keyword evidence="2" id="KW-1185">Reference proteome</keyword>
<dbReference type="AlphaFoldDB" id="E1ZZR9"/>
<reference evidence="1 2" key="1">
    <citation type="journal article" date="2010" name="Science">
        <title>Genomic comparison of the ants Camponotus floridanus and Harpegnathos saltator.</title>
        <authorList>
            <person name="Bonasio R."/>
            <person name="Zhang G."/>
            <person name="Ye C."/>
            <person name="Mutti N.S."/>
            <person name="Fang X."/>
            <person name="Qin N."/>
            <person name="Donahue G."/>
            <person name="Yang P."/>
            <person name="Li Q."/>
            <person name="Li C."/>
            <person name="Zhang P."/>
            <person name="Huang Z."/>
            <person name="Berger S.L."/>
            <person name="Reinberg D."/>
            <person name="Wang J."/>
            <person name="Liebig J."/>
        </authorList>
    </citation>
    <scope>NUCLEOTIDE SEQUENCE [LARGE SCALE GENOMIC DNA]</scope>
    <source>
        <strain evidence="2">C129</strain>
    </source>
</reference>
<organism evidence="2">
    <name type="scientific">Camponotus floridanus</name>
    <name type="common">Florida carpenter ant</name>
    <dbReference type="NCBI Taxonomy" id="104421"/>
    <lineage>
        <taxon>Eukaryota</taxon>
        <taxon>Metazoa</taxon>
        <taxon>Ecdysozoa</taxon>
        <taxon>Arthropoda</taxon>
        <taxon>Hexapoda</taxon>
        <taxon>Insecta</taxon>
        <taxon>Pterygota</taxon>
        <taxon>Neoptera</taxon>
        <taxon>Endopterygota</taxon>
        <taxon>Hymenoptera</taxon>
        <taxon>Apocrita</taxon>
        <taxon>Aculeata</taxon>
        <taxon>Formicoidea</taxon>
        <taxon>Formicidae</taxon>
        <taxon>Formicinae</taxon>
        <taxon>Camponotus</taxon>
    </lineage>
</organism>
<proteinExistence type="predicted"/>
<name>E1ZZR9_CAMFO</name>
<dbReference type="InParanoid" id="E1ZZR9"/>
<dbReference type="Proteomes" id="UP000000311">
    <property type="component" value="Unassembled WGS sequence"/>
</dbReference>
<evidence type="ECO:0000313" key="2">
    <source>
        <dbReference type="Proteomes" id="UP000000311"/>
    </source>
</evidence>
<dbReference type="EMBL" id="GL435519">
    <property type="protein sequence ID" value="EFN73324.1"/>
    <property type="molecule type" value="Genomic_DNA"/>
</dbReference>
<accession>E1ZZR9</accession>
<sequence>MVDRRHDIGLAWPGATRHDAAWHGMTWQGERQEGEGRVAAFSLVRKRSPLRDERIQARPRTDQASDLETESDASRIAFIECPKSPGPVEYFINYTLEALLHFRKKCFRQKLYGLKGGSSNSDNDLTLKSHLKVT</sequence>
<evidence type="ECO:0000313" key="1">
    <source>
        <dbReference type="EMBL" id="EFN73324.1"/>
    </source>
</evidence>
<protein>
    <submittedName>
        <fullName evidence="1">Uncharacterized protein</fullName>
    </submittedName>
</protein>
<gene>
    <name evidence="1" type="ORF">EAG_02563</name>
</gene>